<sequence>MLSQSHKQRYLRAINLPNVGEEGQLKLLDTSVLIVGVGAIGSITSTYLSAAGVGRIGLIDFDTIDIGDLQHQVLYETSFLNRPKVRSAQAKLQKMNPEITIEGYFEALDVRNALKIIQNYDFIIDATNNLHTTFLVNQACVVANKPFSIAGYYQYQGQIMTHIPSSACFSCIFEALPPQELRRSFQGGVCGFSTGILGSMQAGEALKYFLHKDTPNLHTTLLVNCLGVFDTQTLYFKKLIRSKNPSCPVCSKNA</sequence>
<comment type="caution">
    <text evidence="2">The sequence shown here is derived from an EMBL/GenBank/DDBJ whole genome shotgun (WGS) entry which is preliminary data.</text>
</comment>
<dbReference type="InterPro" id="IPR000594">
    <property type="entry name" value="ThiF_NAD_FAD-bd"/>
</dbReference>
<proteinExistence type="predicted"/>
<dbReference type="InterPro" id="IPR045886">
    <property type="entry name" value="ThiF/MoeB/HesA"/>
</dbReference>
<dbReference type="Proteomes" id="UP000256514">
    <property type="component" value="Unassembled WGS sequence"/>
</dbReference>
<dbReference type="Pfam" id="PF00899">
    <property type="entry name" value="ThiF"/>
    <property type="match status" value="1"/>
</dbReference>
<reference evidence="2 3" key="1">
    <citation type="submission" date="2018-04" db="EMBL/GenBank/DDBJ databases">
        <title>Novel Campyloabacter and Helicobacter Species and Strains.</title>
        <authorList>
            <person name="Mannion A.J."/>
            <person name="Shen Z."/>
            <person name="Fox J.G."/>
        </authorList>
    </citation>
    <scope>NUCLEOTIDE SEQUENCE [LARGE SCALE GENOMIC DNA]</scope>
    <source>
        <strain evidence="2 3">MIT 12-6600</strain>
    </source>
</reference>
<protein>
    <submittedName>
        <fullName evidence="2">Thiamine biosynthesis protein ThiF</fullName>
    </submittedName>
</protein>
<name>A0A3D8IR50_9HELI</name>
<dbReference type="GO" id="GO:0005829">
    <property type="term" value="C:cytosol"/>
    <property type="evidence" value="ECO:0007669"/>
    <property type="project" value="TreeGrafter"/>
</dbReference>
<dbReference type="PANTHER" id="PTHR10953:SF102">
    <property type="entry name" value="ADENYLYLTRANSFERASE AND SULFURTRANSFERASE MOCS3"/>
    <property type="match status" value="1"/>
</dbReference>
<dbReference type="InterPro" id="IPR035985">
    <property type="entry name" value="Ubiquitin-activating_enz"/>
</dbReference>
<dbReference type="AlphaFoldDB" id="A0A3D8IR50"/>
<dbReference type="GO" id="GO:0004792">
    <property type="term" value="F:thiosulfate-cyanide sulfurtransferase activity"/>
    <property type="evidence" value="ECO:0007669"/>
    <property type="project" value="TreeGrafter"/>
</dbReference>
<dbReference type="OrthoDB" id="9804286at2"/>
<keyword evidence="3" id="KW-1185">Reference proteome</keyword>
<evidence type="ECO:0000259" key="1">
    <source>
        <dbReference type="Pfam" id="PF00899"/>
    </source>
</evidence>
<gene>
    <name evidence="2" type="ORF">CQA54_02235</name>
</gene>
<feature type="domain" description="THIF-type NAD/FAD binding fold" evidence="1">
    <location>
        <begin position="10"/>
        <end position="248"/>
    </location>
</feature>
<dbReference type="GO" id="GO:0008641">
    <property type="term" value="F:ubiquitin-like modifier activating enzyme activity"/>
    <property type="evidence" value="ECO:0007669"/>
    <property type="project" value="InterPro"/>
</dbReference>
<dbReference type="CDD" id="cd00757">
    <property type="entry name" value="ThiF_MoeB_HesA_family"/>
    <property type="match status" value="1"/>
</dbReference>
<dbReference type="EMBL" id="NXLT01000002">
    <property type="protein sequence ID" value="RDU67768.1"/>
    <property type="molecule type" value="Genomic_DNA"/>
</dbReference>
<evidence type="ECO:0000313" key="2">
    <source>
        <dbReference type="EMBL" id="RDU67768.1"/>
    </source>
</evidence>
<evidence type="ECO:0000313" key="3">
    <source>
        <dbReference type="Proteomes" id="UP000256514"/>
    </source>
</evidence>
<dbReference type="Gene3D" id="3.40.50.720">
    <property type="entry name" value="NAD(P)-binding Rossmann-like Domain"/>
    <property type="match status" value="1"/>
</dbReference>
<organism evidence="2 3">
    <name type="scientific">Helicobacter equorum</name>
    <dbReference type="NCBI Taxonomy" id="361872"/>
    <lineage>
        <taxon>Bacteria</taxon>
        <taxon>Pseudomonadati</taxon>
        <taxon>Campylobacterota</taxon>
        <taxon>Epsilonproteobacteria</taxon>
        <taxon>Campylobacterales</taxon>
        <taxon>Helicobacteraceae</taxon>
        <taxon>Helicobacter</taxon>
    </lineage>
</organism>
<dbReference type="RefSeq" id="WP_115570594.1">
    <property type="nucleotide sequence ID" value="NZ_NXLT01000002.1"/>
</dbReference>
<dbReference type="SUPFAM" id="SSF69572">
    <property type="entry name" value="Activating enzymes of the ubiquitin-like proteins"/>
    <property type="match status" value="1"/>
</dbReference>
<dbReference type="GO" id="GO:0008146">
    <property type="term" value="F:sulfotransferase activity"/>
    <property type="evidence" value="ECO:0007669"/>
    <property type="project" value="TreeGrafter"/>
</dbReference>
<dbReference type="PANTHER" id="PTHR10953">
    <property type="entry name" value="UBIQUITIN-ACTIVATING ENZYME E1"/>
    <property type="match status" value="1"/>
</dbReference>
<accession>A0A3D8IR50</accession>
<dbReference type="GO" id="GO:0016779">
    <property type="term" value="F:nucleotidyltransferase activity"/>
    <property type="evidence" value="ECO:0007669"/>
    <property type="project" value="TreeGrafter"/>
</dbReference>